<reference evidence="1" key="2">
    <citation type="journal article" date="2015" name="Data Brief">
        <title>Shoot transcriptome of the giant reed, Arundo donax.</title>
        <authorList>
            <person name="Barrero R.A."/>
            <person name="Guerrero F.D."/>
            <person name="Moolhuijzen P."/>
            <person name="Goolsby J.A."/>
            <person name="Tidwell J."/>
            <person name="Bellgard S.E."/>
            <person name="Bellgard M.I."/>
        </authorList>
    </citation>
    <scope>NUCLEOTIDE SEQUENCE</scope>
    <source>
        <tissue evidence="1">Shoot tissue taken approximately 20 cm above the soil surface</tissue>
    </source>
</reference>
<reference evidence="1" key="1">
    <citation type="submission" date="2014-09" db="EMBL/GenBank/DDBJ databases">
        <authorList>
            <person name="Magalhaes I.L.F."/>
            <person name="Oliveira U."/>
            <person name="Santos F.R."/>
            <person name="Vidigal T.H.D.A."/>
            <person name="Brescovit A.D."/>
            <person name="Santos A.J."/>
        </authorList>
    </citation>
    <scope>NUCLEOTIDE SEQUENCE</scope>
    <source>
        <tissue evidence="1">Shoot tissue taken approximately 20 cm above the soil surface</tissue>
    </source>
</reference>
<dbReference type="EMBL" id="GBRH01172854">
    <property type="protein sequence ID" value="JAE25042.1"/>
    <property type="molecule type" value="Transcribed_RNA"/>
</dbReference>
<name>A0A0A9GKN1_ARUDO</name>
<protein>
    <submittedName>
        <fullName evidence="1">Uncharacterized protein</fullName>
    </submittedName>
</protein>
<accession>A0A0A9GKN1</accession>
<proteinExistence type="predicted"/>
<organism evidence="1">
    <name type="scientific">Arundo donax</name>
    <name type="common">Giant reed</name>
    <name type="synonym">Donax arundinaceus</name>
    <dbReference type="NCBI Taxonomy" id="35708"/>
    <lineage>
        <taxon>Eukaryota</taxon>
        <taxon>Viridiplantae</taxon>
        <taxon>Streptophyta</taxon>
        <taxon>Embryophyta</taxon>
        <taxon>Tracheophyta</taxon>
        <taxon>Spermatophyta</taxon>
        <taxon>Magnoliopsida</taxon>
        <taxon>Liliopsida</taxon>
        <taxon>Poales</taxon>
        <taxon>Poaceae</taxon>
        <taxon>PACMAD clade</taxon>
        <taxon>Arundinoideae</taxon>
        <taxon>Arundineae</taxon>
        <taxon>Arundo</taxon>
    </lineage>
</organism>
<evidence type="ECO:0000313" key="1">
    <source>
        <dbReference type="EMBL" id="JAE25042.1"/>
    </source>
</evidence>
<sequence>MIQRRVLLPCFLRRP</sequence>